<evidence type="ECO:0000313" key="1">
    <source>
        <dbReference type="EMBL" id="RBQ22031.1"/>
    </source>
</evidence>
<dbReference type="OrthoDB" id="3695826at2"/>
<proteinExistence type="predicted"/>
<accession>A0A366M714</accession>
<protein>
    <recommendedName>
        <fullName evidence="3">YtkA-like domain-containing protein</fullName>
    </recommendedName>
</protein>
<keyword evidence="2" id="KW-1185">Reference proteome</keyword>
<dbReference type="EMBL" id="QMEY01000001">
    <property type="protein sequence ID" value="RBQ22031.1"/>
    <property type="molecule type" value="Genomic_DNA"/>
</dbReference>
<dbReference type="RefSeq" id="WP_113979334.1">
    <property type="nucleotide sequence ID" value="NZ_QMEY01000001.1"/>
</dbReference>
<reference evidence="1 2" key="1">
    <citation type="submission" date="2018-06" db="EMBL/GenBank/DDBJ databases">
        <title>Sphaerisporangium craniellae sp. nov., isolated from a marine sponge in the South China Sea.</title>
        <authorList>
            <person name="Li L."/>
        </authorList>
    </citation>
    <scope>NUCLEOTIDE SEQUENCE [LARGE SCALE GENOMIC DNA]</scope>
    <source>
        <strain evidence="1 2">LHW63015</strain>
    </source>
</reference>
<name>A0A366M714_9ACTN</name>
<dbReference type="Proteomes" id="UP000253303">
    <property type="component" value="Unassembled WGS sequence"/>
</dbReference>
<sequence length="127" mass="13115">MRKALIAAALVAVAVTIFVLGRGGGEPVRVTTTGAHYGVTVVIDKTAERDFTVEILLNSGDADAVTFSAVMPTMGHAMPEVTARKPGPGRFLAQGDLFSMTGVWQLSIRVSGRAGEETLGASALISG</sequence>
<comment type="caution">
    <text evidence="1">The sequence shown here is derived from an EMBL/GenBank/DDBJ whole genome shotgun (WGS) entry which is preliminary data.</text>
</comment>
<evidence type="ECO:0000313" key="2">
    <source>
        <dbReference type="Proteomes" id="UP000253303"/>
    </source>
</evidence>
<dbReference type="AlphaFoldDB" id="A0A366M714"/>
<gene>
    <name evidence="1" type="ORF">DP939_05050</name>
</gene>
<organism evidence="1 2">
    <name type="scientific">Spongiactinospora rosea</name>
    <dbReference type="NCBI Taxonomy" id="2248750"/>
    <lineage>
        <taxon>Bacteria</taxon>
        <taxon>Bacillati</taxon>
        <taxon>Actinomycetota</taxon>
        <taxon>Actinomycetes</taxon>
        <taxon>Streptosporangiales</taxon>
        <taxon>Streptosporangiaceae</taxon>
        <taxon>Spongiactinospora</taxon>
    </lineage>
</organism>
<evidence type="ECO:0008006" key="3">
    <source>
        <dbReference type="Google" id="ProtNLM"/>
    </source>
</evidence>